<feature type="compositionally biased region" description="Basic and acidic residues" evidence="11">
    <location>
        <begin position="551"/>
        <end position="561"/>
    </location>
</feature>
<evidence type="ECO:0000256" key="4">
    <source>
        <dbReference type="ARBA" id="ARBA00022771"/>
    </source>
</evidence>
<dbReference type="STRING" id="56723.ENSLBEP00000027486"/>
<evidence type="ECO:0000256" key="9">
    <source>
        <dbReference type="PROSITE-ProRule" id="PRU00322"/>
    </source>
</evidence>
<dbReference type="InterPro" id="IPR013087">
    <property type="entry name" value="Znf_C2H2_type"/>
</dbReference>
<dbReference type="CDD" id="cd16168">
    <property type="entry name" value="OCRE_RBM5"/>
    <property type="match status" value="1"/>
</dbReference>
<dbReference type="InterPro" id="IPR036443">
    <property type="entry name" value="Znf_RanBP2_sf"/>
</dbReference>
<proteinExistence type="predicted"/>
<dbReference type="FunFam" id="4.10.1060.10:FF:000005">
    <property type="entry name" value="RNA-binding protein 10 isoform X2"/>
    <property type="match status" value="1"/>
</dbReference>
<keyword evidence="10" id="KW-0175">Coiled coil</keyword>
<evidence type="ECO:0000313" key="17">
    <source>
        <dbReference type="Proteomes" id="UP000261660"/>
    </source>
</evidence>
<dbReference type="InParanoid" id="A0A3Q3G308"/>
<dbReference type="PROSITE" id="PS50102">
    <property type="entry name" value="RRM"/>
    <property type="match status" value="2"/>
</dbReference>
<keyword evidence="6 8" id="KW-0694">RNA-binding</keyword>
<evidence type="ECO:0000259" key="15">
    <source>
        <dbReference type="PROSITE" id="PS50199"/>
    </source>
</evidence>
<feature type="region of interest" description="Disordered" evidence="11">
    <location>
        <begin position="1"/>
        <end position="98"/>
    </location>
</feature>
<dbReference type="AlphaFoldDB" id="A0A3Q3G308"/>
<keyword evidence="7" id="KW-0539">Nucleus</keyword>
<evidence type="ECO:0000256" key="6">
    <source>
        <dbReference type="ARBA" id="ARBA00022884"/>
    </source>
</evidence>
<dbReference type="PROSITE" id="PS50174">
    <property type="entry name" value="G_PATCH"/>
    <property type="match status" value="1"/>
</dbReference>
<protein>
    <submittedName>
        <fullName evidence="16">RNA binding motif protein 5</fullName>
    </submittedName>
</protein>
<feature type="domain" description="RRM" evidence="12">
    <location>
        <begin position="236"/>
        <end position="320"/>
    </location>
</feature>
<dbReference type="InterPro" id="IPR041591">
    <property type="entry name" value="OCRE"/>
</dbReference>
<evidence type="ECO:0000256" key="1">
    <source>
        <dbReference type="ARBA" id="ARBA00004123"/>
    </source>
</evidence>
<dbReference type="InterPro" id="IPR034993">
    <property type="entry name" value="RBM5_RRM2"/>
</dbReference>
<comment type="subcellular location">
    <subcellularLocation>
        <location evidence="1">Nucleus</location>
    </subcellularLocation>
</comment>
<dbReference type="OrthoDB" id="29221at2759"/>
<dbReference type="RefSeq" id="XP_020484627.1">
    <property type="nucleotide sequence ID" value="XM_020628971.3"/>
</dbReference>
<dbReference type="CDD" id="cd12755">
    <property type="entry name" value="RRM2_RBM5"/>
    <property type="match status" value="1"/>
</dbReference>
<keyword evidence="2" id="KW-0479">Metal-binding</keyword>
<dbReference type="PROSITE" id="PS50157">
    <property type="entry name" value="ZINC_FINGER_C2H2_2"/>
    <property type="match status" value="1"/>
</dbReference>
<dbReference type="SMART" id="SM00443">
    <property type="entry name" value="G_patch"/>
    <property type="match status" value="1"/>
</dbReference>
<feature type="domain" description="RRM" evidence="12">
    <location>
        <begin position="103"/>
        <end position="183"/>
    </location>
</feature>
<dbReference type="SUPFAM" id="SSF90209">
    <property type="entry name" value="Ran binding protein zinc finger-like"/>
    <property type="match status" value="1"/>
</dbReference>
<dbReference type="InterPro" id="IPR035979">
    <property type="entry name" value="RBD_domain_sf"/>
</dbReference>
<dbReference type="PANTHER" id="PTHR13948:SF21">
    <property type="entry name" value="RNA-BINDING PROTEIN 5"/>
    <property type="match status" value="1"/>
</dbReference>
<keyword evidence="4 9" id="KW-0863">Zinc-finger</keyword>
<feature type="region of interest" description="Disordered" evidence="11">
    <location>
        <begin position="541"/>
        <end position="570"/>
    </location>
</feature>
<sequence length="851" mass="95232">MGADKRISRTERSGRYGSEHPRDESEWRERRERDQERDHNMRRWGEERRSDRFEGDRRGSRDSPEQRERKRRNSDRSEDGYHSDGDYPEQDYRREAGEEKKSKTIMLWGLSPHVTEDDICFAIDQLEGPQPVDVRLMKKKTGISRGFAFVDFYHLQDATRWMETNQKRLTIQGKTVDMHYSHPRNKYEDWLCNTCGLYNFRRRLKCFRCGAAKAESETSNNPGSSETQPTADFYGDTIILRNIAPLTTVEAIMTALSPYANLSSNNIRLIKDKQTGQNRGFAFVQLSSPLEASQLLTILQGLQPPLKLDGKTIGVDYAKSARKDLLLPDGNRVSAFSVASTAIAAAQWSSSQPQQSSEGMSEYSYLQEGYTPLPQDYQNYYQPGVAASTSQGNGILGAAPGVKIVPAGVVISQSAQVYQPHLIVQPAVQGLPLTQHLDAKHHMGHLSGLEAASMPVATIAAATVTAAGALTASQQTADTSTVPDTSTYQYDESSGYYYDPQTGLYYDPNTHYYYNSQTQQYLYWDGEKQTYVPASADATAGLNDNAAAGSKEAKEGKEKKEKPKSKTAQQIAKDMERWAKTLNKQKENFKGSFQPISQEERKEAAAADAGFILFEKKQTGGFDRLMPEVLRGPEEEPTTSSANSSKLGLVAAYSGDSDPEEGGASEVDGVEGQDKMTDWSKLACLLCRRQFPNKEGLIRHQQLSDLHKKNLEVLRRSKMTEAELEELERKETELKYRDRAAERREKYGIPEPPAPKKKKFNQPAPVINYEQPTKDGLNSDNIGNKMLQAMGWKEGKGLGRNQQGITTPIEAQLRTKGAGLGTKGTNYTLSSSDTYKDAVRKAMFARFTELE</sequence>
<dbReference type="GeneID" id="109980576"/>
<feature type="domain" description="G-patch" evidence="14">
    <location>
        <begin position="779"/>
        <end position="825"/>
    </location>
</feature>
<dbReference type="GO" id="GO:0008270">
    <property type="term" value="F:zinc ion binding"/>
    <property type="evidence" value="ECO:0007669"/>
    <property type="project" value="UniProtKB-KW"/>
</dbReference>
<name>A0A3Q3G308_9LABR</name>
<dbReference type="Gene3D" id="3.30.70.330">
    <property type="match status" value="2"/>
</dbReference>
<dbReference type="PANTHER" id="PTHR13948">
    <property type="entry name" value="RNA-BINDING PROTEIN"/>
    <property type="match status" value="1"/>
</dbReference>
<dbReference type="CTD" id="10181"/>
<evidence type="ECO:0000313" key="16">
    <source>
        <dbReference type="Ensembl" id="ENSLBEP00000027486.1"/>
    </source>
</evidence>
<dbReference type="GeneTree" id="ENSGT00940000156617"/>
<dbReference type="Gene3D" id="4.10.1060.10">
    <property type="entry name" value="Zinc finger, RanBP2-type"/>
    <property type="match status" value="1"/>
</dbReference>
<dbReference type="InterPro" id="IPR012677">
    <property type="entry name" value="Nucleotide-bd_a/b_plait_sf"/>
</dbReference>
<dbReference type="Ensembl" id="ENSLBET00000028800.1">
    <property type="protein sequence ID" value="ENSLBEP00000027486.1"/>
    <property type="gene ID" value="ENSLBEG00000020858.1"/>
</dbReference>
<dbReference type="SUPFAM" id="SSF54928">
    <property type="entry name" value="RNA-binding domain, RBD"/>
    <property type="match status" value="2"/>
</dbReference>
<evidence type="ECO:0000256" key="10">
    <source>
        <dbReference type="SAM" id="Coils"/>
    </source>
</evidence>
<feature type="region of interest" description="Disordered" evidence="11">
    <location>
        <begin position="653"/>
        <end position="672"/>
    </location>
</feature>
<evidence type="ECO:0000259" key="12">
    <source>
        <dbReference type="PROSITE" id="PS50102"/>
    </source>
</evidence>
<organism evidence="16 17">
    <name type="scientific">Labrus bergylta</name>
    <name type="common">ballan wrasse</name>
    <dbReference type="NCBI Taxonomy" id="56723"/>
    <lineage>
        <taxon>Eukaryota</taxon>
        <taxon>Metazoa</taxon>
        <taxon>Chordata</taxon>
        <taxon>Craniata</taxon>
        <taxon>Vertebrata</taxon>
        <taxon>Euteleostomi</taxon>
        <taxon>Actinopterygii</taxon>
        <taxon>Neopterygii</taxon>
        <taxon>Teleostei</taxon>
        <taxon>Neoteleostei</taxon>
        <taxon>Acanthomorphata</taxon>
        <taxon>Eupercaria</taxon>
        <taxon>Labriformes</taxon>
        <taxon>Labridae</taxon>
        <taxon>Labrus</taxon>
    </lineage>
</organism>
<dbReference type="Pfam" id="PF01585">
    <property type="entry name" value="G-patch"/>
    <property type="match status" value="1"/>
</dbReference>
<dbReference type="PROSITE" id="PS50199">
    <property type="entry name" value="ZF_RANBP2_2"/>
    <property type="match status" value="1"/>
</dbReference>
<evidence type="ECO:0000259" key="14">
    <source>
        <dbReference type="PROSITE" id="PS50174"/>
    </source>
</evidence>
<feature type="coiled-coil region" evidence="10">
    <location>
        <begin position="710"/>
        <end position="744"/>
    </location>
</feature>
<feature type="domain" description="C2H2-type" evidence="13">
    <location>
        <begin position="682"/>
        <end position="712"/>
    </location>
</feature>
<feature type="domain" description="RanBP2-type" evidence="15">
    <location>
        <begin position="186"/>
        <end position="215"/>
    </location>
</feature>
<dbReference type="InterPro" id="IPR001876">
    <property type="entry name" value="Znf_RanBP2"/>
</dbReference>
<evidence type="ECO:0000256" key="2">
    <source>
        <dbReference type="ARBA" id="ARBA00022723"/>
    </source>
</evidence>
<evidence type="ECO:0000256" key="11">
    <source>
        <dbReference type="SAM" id="MobiDB-lite"/>
    </source>
</evidence>
<keyword evidence="3" id="KW-0677">Repeat</keyword>
<dbReference type="GO" id="GO:0003723">
    <property type="term" value="F:RNA binding"/>
    <property type="evidence" value="ECO:0007669"/>
    <property type="project" value="UniProtKB-UniRule"/>
</dbReference>
<dbReference type="GO" id="GO:0000398">
    <property type="term" value="P:mRNA splicing, via spliceosome"/>
    <property type="evidence" value="ECO:0007669"/>
    <property type="project" value="TreeGrafter"/>
</dbReference>
<dbReference type="InterPro" id="IPR000467">
    <property type="entry name" value="G_patch_dom"/>
</dbReference>
<dbReference type="Proteomes" id="UP000261660">
    <property type="component" value="Unplaced"/>
</dbReference>
<keyword evidence="17" id="KW-1185">Reference proteome</keyword>
<evidence type="ECO:0000256" key="3">
    <source>
        <dbReference type="ARBA" id="ARBA00022737"/>
    </source>
</evidence>
<dbReference type="Pfam" id="PF17780">
    <property type="entry name" value="OCRE"/>
    <property type="match status" value="1"/>
</dbReference>
<dbReference type="GO" id="GO:0005634">
    <property type="term" value="C:nucleus"/>
    <property type="evidence" value="ECO:0007669"/>
    <property type="project" value="UniProtKB-SubCell"/>
</dbReference>
<evidence type="ECO:0000256" key="5">
    <source>
        <dbReference type="ARBA" id="ARBA00022833"/>
    </source>
</evidence>
<dbReference type="InterPro" id="IPR000504">
    <property type="entry name" value="RRM_dom"/>
</dbReference>
<evidence type="ECO:0000259" key="13">
    <source>
        <dbReference type="PROSITE" id="PS50157"/>
    </source>
</evidence>
<evidence type="ECO:0000256" key="7">
    <source>
        <dbReference type="ARBA" id="ARBA00023242"/>
    </source>
</evidence>
<reference evidence="16" key="2">
    <citation type="submission" date="2025-09" db="UniProtKB">
        <authorList>
            <consortium name="Ensembl"/>
        </authorList>
    </citation>
    <scope>IDENTIFICATION</scope>
</reference>
<dbReference type="Pfam" id="PF00641">
    <property type="entry name" value="Zn_ribbon_RanBP"/>
    <property type="match status" value="1"/>
</dbReference>
<reference evidence="16" key="1">
    <citation type="submission" date="2025-08" db="UniProtKB">
        <authorList>
            <consortium name="Ensembl"/>
        </authorList>
    </citation>
    <scope>IDENTIFICATION</scope>
</reference>
<dbReference type="PROSITE" id="PS01358">
    <property type="entry name" value="ZF_RANBP2_1"/>
    <property type="match status" value="1"/>
</dbReference>
<dbReference type="SMART" id="SM00547">
    <property type="entry name" value="ZnF_RBZ"/>
    <property type="match status" value="1"/>
</dbReference>
<dbReference type="FunFam" id="3.30.70.330:FF:000110">
    <property type="entry name" value="RNA-binding protein 10 isoform X1"/>
    <property type="match status" value="1"/>
</dbReference>
<dbReference type="Pfam" id="PF00076">
    <property type="entry name" value="RRM_1"/>
    <property type="match status" value="1"/>
</dbReference>
<dbReference type="SMART" id="SM00360">
    <property type="entry name" value="RRM"/>
    <property type="match status" value="2"/>
</dbReference>
<feature type="compositionally biased region" description="Acidic residues" evidence="11">
    <location>
        <begin position="657"/>
        <end position="671"/>
    </location>
</feature>
<keyword evidence="5" id="KW-0862">Zinc</keyword>
<accession>A0A3Q3G308</accession>
<evidence type="ECO:0000256" key="8">
    <source>
        <dbReference type="PROSITE-ProRule" id="PRU00176"/>
    </source>
</evidence>